<keyword evidence="1" id="KW-0175">Coiled coil</keyword>
<reference evidence="3 4" key="1">
    <citation type="submission" date="2023-01" db="EMBL/GenBank/DDBJ databases">
        <authorList>
            <person name="Kreplak J."/>
        </authorList>
    </citation>
    <scope>NUCLEOTIDE SEQUENCE [LARGE SCALE GENOMIC DNA]</scope>
</reference>
<evidence type="ECO:0000256" key="2">
    <source>
        <dbReference type="SAM" id="Phobius"/>
    </source>
</evidence>
<evidence type="ECO:0000313" key="4">
    <source>
        <dbReference type="Proteomes" id="UP001157006"/>
    </source>
</evidence>
<dbReference type="AlphaFoldDB" id="A0AAV0ZK63"/>
<keyword evidence="4" id="KW-1185">Reference proteome</keyword>
<evidence type="ECO:0000313" key="3">
    <source>
        <dbReference type="EMBL" id="CAI8598574.1"/>
    </source>
</evidence>
<dbReference type="Proteomes" id="UP001157006">
    <property type="component" value="Chromosome 2"/>
</dbReference>
<name>A0AAV0ZK63_VICFA</name>
<keyword evidence="2" id="KW-1133">Transmembrane helix</keyword>
<feature type="coiled-coil region" evidence="1">
    <location>
        <begin position="111"/>
        <end position="225"/>
    </location>
</feature>
<accession>A0AAV0ZK63</accession>
<proteinExistence type="predicted"/>
<organism evidence="3 4">
    <name type="scientific">Vicia faba</name>
    <name type="common">Broad bean</name>
    <name type="synonym">Faba vulgaris</name>
    <dbReference type="NCBI Taxonomy" id="3906"/>
    <lineage>
        <taxon>Eukaryota</taxon>
        <taxon>Viridiplantae</taxon>
        <taxon>Streptophyta</taxon>
        <taxon>Embryophyta</taxon>
        <taxon>Tracheophyta</taxon>
        <taxon>Spermatophyta</taxon>
        <taxon>Magnoliopsida</taxon>
        <taxon>eudicotyledons</taxon>
        <taxon>Gunneridae</taxon>
        <taxon>Pentapetalae</taxon>
        <taxon>rosids</taxon>
        <taxon>fabids</taxon>
        <taxon>Fabales</taxon>
        <taxon>Fabaceae</taxon>
        <taxon>Papilionoideae</taxon>
        <taxon>50 kb inversion clade</taxon>
        <taxon>NPAAA clade</taxon>
        <taxon>Hologalegina</taxon>
        <taxon>IRL clade</taxon>
        <taxon>Fabeae</taxon>
        <taxon>Vicia</taxon>
    </lineage>
</organism>
<gene>
    <name evidence="3" type="ORF">VFH_II134040</name>
</gene>
<feature type="coiled-coil region" evidence="1">
    <location>
        <begin position="25"/>
        <end position="66"/>
    </location>
</feature>
<evidence type="ECO:0000256" key="1">
    <source>
        <dbReference type="SAM" id="Coils"/>
    </source>
</evidence>
<protein>
    <submittedName>
        <fullName evidence="3">Uncharacterized protein</fullName>
    </submittedName>
</protein>
<feature type="transmembrane region" description="Helical" evidence="2">
    <location>
        <begin position="70"/>
        <end position="90"/>
    </location>
</feature>
<dbReference type="EMBL" id="OX451737">
    <property type="protein sequence ID" value="CAI8598574.1"/>
    <property type="molecule type" value="Genomic_DNA"/>
</dbReference>
<sequence length="233" mass="27314">MKQNGADDGLLCERSYDEEIMNLHVTHLEEEIIKLKGQVEKSENKVDDLSEKLKLKEEELHNLKEFSDKVVYKSKVGLVVIGSFCCFFYLLDLLLLWYSLCLFLGFYCIFSEKLKSKKEELRNLKEFSDKEIYNLKAQIEECEAKKHVHEIANEKLKISEDENEVLRKELESKSCETHELQGQLIEAEENMAESDLELVSGRKHIQILENLVIIYEQEVQKLKSKMLDSQDNF</sequence>
<keyword evidence="2" id="KW-0812">Transmembrane</keyword>
<keyword evidence="2" id="KW-0472">Membrane</keyword>